<feature type="chain" id="PRO_5013154671" evidence="1">
    <location>
        <begin position="21"/>
        <end position="122"/>
    </location>
</feature>
<feature type="signal peptide" evidence="1">
    <location>
        <begin position="1"/>
        <end position="20"/>
    </location>
</feature>
<dbReference type="VEuPathDB" id="FungiDB:ASPTUDRAFT_42047"/>
<sequence>MRFGFISAISTLVILPLGQCRPFDSSCSQLQTLDTHLGSLLHFIDQAHNEDQSVYPNEWIAKLHNARPLIESSRDLARLSKDQQCHGIEQEDMTISRRQATTSPDLLATLLENESGILGKSD</sequence>
<keyword evidence="3" id="KW-1185">Reference proteome</keyword>
<evidence type="ECO:0000256" key="1">
    <source>
        <dbReference type="SAM" id="SignalP"/>
    </source>
</evidence>
<organism evidence="2 3">
    <name type="scientific">Aspergillus tubingensis (strain CBS 134.48)</name>
    <dbReference type="NCBI Taxonomy" id="767770"/>
    <lineage>
        <taxon>Eukaryota</taxon>
        <taxon>Fungi</taxon>
        <taxon>Dikarya</taxon>
        <taxon>Ascomycota</taxon>
        <taxon>Pezizomycotina</taxon>
        <taxon>Eurotiomycetes</taxon>
        <taxon>Eurotiomycetidae</taxon>
        <taxon>Eurotiales</taxon>
        <taxon>Aspergillaceae</taxon>
        <taxon>Aspergillus</taxon>
        <taxon>Aspergillus subgen. Circumdati</taxon>
    </lineage>
</organism>
<keyword evidence="1" id="KW-0732">Signal</keyword>
<accession>A0A1L9N8Q8</accession>
<dbReference type="EMBL" id="KV878198">
    <property type="protein sequence ID" value="OJI85696.1"/>
    <property type="molecule type" value="Genomic_DNA"/>
</dbReference>
<dbReference type="Proteomes" id="UP000184304">
    <property type="component" value="Unassembled WGS sequence"/>
</dbReference>
<gene>
    <name evidence="2" type="ORF">ASPTUDRAFT_42047</name>
</gene>
<name>A0A1L9N8Q8_ASPTC</name>
<dbReference type="AlphaFoldDB" id="A0A1L9N8Q8"/>
<evidence type="ECO:0000313" key="3">
    <source>
        <dbReference type="Proteomes" id="UP000184304"/>
    </source>
</evidence>
<reference evidence="3" key="1">
    <citation type="journal article" date="2017" name="Genome Biol.">
        <title>Comparative genomics reveals high biological diversity and specific adaptations in the industrially and medically important fungal genus Aspergillus.</title>
        <authorList>
            <person name="de Vries R.P."/>
            <person name="Riley R."/>
            <person name="Wiebenga A."/>
            <person name="Aguilar-Osorio G."/>
            <person name="Amillis S."/>
            <person name="Uchima C.A."/>
            <person name="Anderluh G."/>
            <person name="Asadollahi M."/>
            <person name="Askin M."/>
            <person name="Barry K."/>
            <person name="Battaglia E."/>
            <person name="Bayram O."/>
            <person name="Benocci T."/>
            <person name="Braus-Stromeyer S.A."/>
            <person name="Caldana C."/>
            <person name="Canovas D."/>
            <person name="Cerqueira G.C."/>
            <person name="Chen F."/>
            <person name="Chen W."/>
            <person name="Choi C."/>
            <person name="Clum A."/>
            <person name="Dos Santos R.A."/>
            <person name="Damasio A.R."/>
            <person name="Diallinas G."/>
            <person name="Emri T."/>
            <person name="Fekete E."/>
            <person name="Flipphi M."/>
            <person name="Freyberg S."/>
            <person name="Gallo A."/>
            <person name="Gournas C."/>
            <person name="Habgood R."/>
            <person name="Hainaut M."/>
            <person name="Harispe M.L."/>
            <person name="Henrissat B."/>
            <person name="Hilden K.S."/>
            <person name="Hope R."/>
            <person name="Hossain A."/>
            <person name="Karabika E."/>
            <person name="Karaffa L."/>
            <person name="Karanyi Z."/>
            <person name="Krasevec N."/>
            <person name="Kuo A."/>
            <person name="Kusch H."/>
            <person name="LaButti K."/>
            <person name="Lagendijk E.L."/>
            <person name="Lapidus A."/>
            <person name="Levasseur A."/>
            <person name="Lindquist E."/>
            <person name="Lipzen A."/>
            <person name="Logrieco A.F."/>
            <person name="MacCabe A."/>
            <person name="Maekelae M.R."/>
            <person name="Malavazi I."/>
            <person name="Melin P."/>
            <person name="Meyer V."/>
            <person name="Mielnichuk N."/>
            <person name="Miskei M."/>
            <person name="Molnar A.P."/>
            <person name="Mule G."/>
            <person name="Ngan C.Y."/>
            <person name="Orejas M."/>
            <person name="Orosz E."/>
            <person name="Ouedraogo J.P."/>
            <person name="Overkamp K.M."/>
            <person name="Park H.-S."/>
            <person name="Perrone G."/>
            <person name="Piumi F."/>
            <person name="Punt P.J."/>
            <person name="Ram A.F."/>
            <person name="Ramon A."/>
            <person name="Rauscher S."/>
            <person name="Record E."/>
            <person name="Riano-Pachon D.M."/>
            <person name="Robert V."/>
            <person name="Roehrig J."/>
            <person name="Ruller R."/>
            <person name="Salamov A."/>
            <person name="Salih N.S."/>
            <person name="Samson R.A."/>
            <person name="Sandor E."/>
            <person name="Sanguinetti M."/>
            <person name="Schuetze T."/>
            <person name="Sepcic K."/>
            <person name="Shelest E."/>
            <person name="Sherlock G."/>
            <person name="Sophianopoulou V."/>
            <person name="Squina F.M."/>
            <person name="Sun H."/>
            <person name="Susca A."/>
            <person name="Todd R.B."/>
            <person name="Tsang A."/>
            <person name="Unkles S.E."/>
            <person name="van de Wiele N."/>
            <person name="van Rossen-Uffink D."/>
            <person name="Oliveira J.V."/>
            <person name="Vesth T.C."/>
            <person name="Visser J."/>
            <person name="Yu J.-H."/>
            <person name="Zhou M."/>
            <person name="Andersen M.R."/>
            <person name="Archer D.B."/>
            <person name="Baker S.E."/>
            <person name="Benoit I."/>
            <person name="Brakhage A.A."/>
            <person name="Braus G.H."/>
            <person name="Fischer R."/>
            <person name="Frisvad J.C."/>
            <person name="Goldman G.H."/>
            <person name="Houbraken J."/>
            <person name="Oakley B."/>
            <person name="Pocsi I."/>
            <person name="Scazzocchio C."/>
            <person name="Seiboth B."/>
            <person name="vanKuyk P.A."/>
            <person name="Wortman J."/>
            <person name="Dyer P.S."/>
            <person name="Grigoriev I.V."/>
        </authorList>
    </citation>
    <scope>NUCLEOTIDE SEQUENCE [LARGE SCALE GENOMIC DNA]</scope>
    <source>
        <strain evidence="3">CBS 134.48</strain>
    </source>
</reference>
<evidence type="ECO:0000313" key="2">
    <source>
        <dbReference type="EMBL" id="OJI85696.1"/>
    </source>
</evidence>
<protein>
    <submittedName>
        <fullName evidence="2">Uncharacterized protein</fullName>
    </submittedName>
</protein>
<proteinExistence type="predicted"/>